<dbReference type="Gene3D" id="3.30.565.10">
    <property type="entry name" value="Histidine kinase-like ATPase, C-terminal domain"/>
    <property type="match status" value="1"/>
</dbReference>
<comment type="catalytic activity">
    <reaction evidence="1">
        <text>ATP + protein L-histidine = ADP + protein N-phospho-L-histidine.</text>
        <dbReference type="EC" id="2.7.13.3"/>
    </reaction>
</comment>
<gene>
    <name evidence="12" type="ORF">BN873_360087</name>
</gene>
<dbReference type="Gene3D" id="1.20.5.1930">
    <property type="match status" value="1"/>
</dbReference>
<proteinExistence type="predicted"/>
<dbReference type="PROSITE" id="PS50885">
    <property type="entry name" value="HAMP"/>
    <property type="match status" value="1"/>
</dbReference>
<sequence>MMKLLQSFNPRQRLAAAIGWVVFFIILAAATVGANLASKEAAERARADAERLLAQFATQIRHAIDSALATRLSILQSTAAQISVDQAMGDTGLRHDLHLTALQTQFPEFAWLGIADKDGRLLATTGSMGQGKSVADSAWFQKGRQAPFFGHAEQFPLFAESPDAAVAHAQGFFMAAPIVQLSGEFIGVLGAALPWQWLAGEENHLLRQTQSRRSLELLLAKADGKALLAPPAWLGRSLGSDADLSEAGQYVIGRNLLRPEQQPGPGWIVILRESADTALARAKLAQHTVFQVVFLAGLICAIAVVFITQDLLKRLVALDKQAQAVRQGALENISIPVGTDEISRIGATFADLVGHLQQEKRGLATLNAELDARVAQRTARIERLADESRHAAITRERLRLARELHDTLSHSLMALLTQIRLIRKLWDRLDPTELRAELAQAEEVAASGLAEARAAITQMRHNSVRDDGLGAALRQLLARFQERSGVAATLTADIQAGGLADERAETVFRIAEEALKNVERHASANTVQINLQWLESPSAAWSNWDPDNCDRMRVEISDDGVGFDPIAPCPGHYGLRGIAEQAELIEASFELHSQPGAGTRIILEFDA</sequence>
<dbReference type="PANTHER" id="PTHR24421:SF10">
    <property type="entry name" value="NITRATE_NITRITE SENSOR PROTEIN NARQ"/>
    <property type="match status" value="1"/>
</dbReference>
<dbReference type="Gene3D" id="3.30.450.20">
    <property type="entry name" value="PAS domain"/>
    <property type="match status" value="1"/>
</dbReference>
<dbReference type="InterPro" id="IPR003660">
    <property type="entry name" value="HAMP_dom"/>
</dbReference>
<evidence type="ECO:0000256" key="4">
    <source>
        <dbReference type="ARBA" id="ARBA00022553"/>
    </source>
</evidence>
<reference evidence="12" key="1">
    <citation type="submission" date="2013-07" db="EMBL/GenBank/DDBJ databases">
        <authorList>
            <person name="McIlroy S."/>
        </authorList>
    </citation>
    <scope>NUCLEOTIDE SEQUENCE [LARGE SCALE GENOMIC DNA]</scope>
    <source>
        <strain evidence="12">Run_A_D11</strain>
    </source>
</reference>
<feature type="domain" description="HAMP" evidence="11">
    <location>
        <begin position="309"/>
        <end position="361"/>
    </location>
</feature>
<dbReference type="GO" id="GO:0005524">
    <property type="term" value="F:ATP binding"/>
    <property type="evidence" value="ECO:0007669"/>
    <property type="project" value="UniProtKB-KW"/>
</dbReference>
<name>W6MDJ9_9GAMM</name>
<dbReference type="Gene3D" id="6.10.340.10">
    <property type="match status" value="1"/>
</dbReference>
<evidence type="ECO:0000256" key="9">
    <source>
        <dbReference type="ARBA" id="ARBA00023012"/>
    </source>
</evidence>
<evidence type="ECO:0000256" key="7">
    <source>
        <dbReference type="ARBA" id="ARBA00022777"/>
    </source>
</evidence>
<dbReference type="STRING" id="1400863.BN873_360087"/>
<reference evidence="12" key="2">
    <citation type="submission" date="2014-03" db="EMBL/GenBank/DDBJ databases">
        <title>Candidatus Competibacter-lineage genomes retrieved from metagenomes reveal functional metabolic diversity.</title>
        <authorList>
            <person name="McIlroy S.J."/>
            <person name="Albertsen M."/>
            <person name="Andresen E.K."/>
            <person name="Saunders A.M."/>
            <person name="Kristiansen R."/>
            <person name="Stokholm-Bjerregaard M."/>
            <person name="Nielsen K.L."/>
            <person name="Nielsen P.H."/>
        </authorList>
    </citation>
    <scope>NUCLEOTIDE SEQUENCE</scope>
    <source>
        <strain evidence="12">Run_A_D11</strain>
    </source>
</reference>
<dbReference type="CDD" id="cd12914">
    <property type="entry name" value="PDC1_DGC_like"/>
    <property type="match status" value="1"/>
</dbReference>
<evidence type="ECO:0000256" key="6">
    <source>
        <dbReference type="ARBA" id="ARBA00022741"/>
    </source>
</evidence>
<evidence type="ECO:0000256" key="2">
    <source>
        <dbReference type="ARBA" id="ARBA00004370"/>
    </source>
</evidence>
<keyword evidence="8" id="KW-0067">ATP-binding</keyword>
<dbReference type="InterPro" id="IPR036890">
    <property type="entry name" value="HATPase_C_sf"/>
</dbReference>
<accession>W6MDJ9</accession>
<dbReference type="PANTHER" id="PTHR24421">
    <property type="entry name" value="NITRATE/NITRITE SENSOR PROTEIN NARX-RELATED"/>
    <property type="match status" value="1"/>
</dbReference>
<keyword evidence="6" id="KW-0547">Nucleotide-binding</keyword>
<dbReference type="GO" id="GO:0046983">
    <property type="term" value="F:protein dimerization activity"/>
    <property type="evidence" value="ECO:0007669"/>
    <property type="project" value="InterPro"/>
</dbReference>
<comment type="subcellular location">
    <subcellularLocation>
        <location evidence="2">Membrane</location>
    </subcellularLocation>
</comment>
<keyword evidence="13" id="KW-1185">Reference proteome</keyword>
<keyword evidence="7 12" id="KW-0418">Kinase</keyword>
<keyword evidence="10" id="KW-0472">Membrane</keyword>
<evidence type="ECO:0000256" key="3">
    <source>
        <dbReference type="ARBA" id="ARBA00012438"/>
    </source>
</evidence>
<dbReference type="GO" id="GO:0016020">
    <property type="term" value="C:membrane"/>
    <property type="evidence" value="ECO:0007669"/>
    <property type="project" value="UniProtKB-SubCell"/>
</dbReference>
<dbReference type="InterPro" id="IPR050482">
    <property type="entry name" value="Sensor_HK_TwoCompSys"/>
</dbReference>
<keyword evidence="9" id="KW-0902">Two-component regulatory system</keyword>
<protein>
    <recommendedName>
        <fullName evidence="3">histidine kinase</fullName>
        <ecNumber evidence="3">2.7.13.3</ecNumber>
    </recommendedName>
</protein>
<dbReference type="Proteomes" id="UP000035760">
    <property type="component" value="Unassembled WGS sequence"/>
</dbReference>
<dbReference type="OrthoDB" id="9812260at2"/>
<dbReference type="GO" id="GO:0000155">
    <property type="term" value="F:phosphorelay sensor kinase activity"/>
    <property type="evidence" value="ECO:0007669"/>
    <property type="project" value="InterPro"/>
</dbReference>
<keyword evidence="10" id="KW-1133">Transmembrane helix</keyword>
<comment type="caution">
    <text evidence="12">The sequence shown here is derived from an EMBL/GenBank/DDBJ whole genome shotgun (WGS) entry which is preliminary data.</text>
</comment>
<feature type="transmembrane region" description="Helical" evidence="10">
    <location>
        <begin position="289"/>
        <end position="308"/>
    </location>
</feature>
<dbReference type="InterPro" id="IPR011712">
    <property type="entry name" value="Sig_transdc_His_kin_sub3_dim/P"/>
</dbReference>
<dbReference type="AlphaFoldDB" id="W6MDJ9"/>
<dbReference type="SUPFAM" id="SSF55874">
    <property type="entry name" value="ATPase domain of HSP90 chaperone/DNA topoisomerase II/histidine kinase"/>
    <property type="match status" value="1"/>
</dbReference>
<evidence type="ECO:0000256" key="8">
    <source>
        <dbReference type="ARBA" id="ARBA00022840"/>
    </source>
</evidence>
<dbReference type="CDD" id="cd16917">
    <property type="entry name" value="HATPase_UhpB-NarQ-NarX-like"/>
    <property type="match status" value="1"/>
</dbReference>
<evidence type="ECO:0000256" key="1">
    <source>
        <dbReference type="ARBA" id="ARBA00000085"/>
    </source>
</evidence>
<evidence type="ECO:0000313" key="13">
    <source>
        <dbReference type="Proteomes" id="UP000035760"/>
    </source>
</evidence>
<dbReference type="Pfam" id="PF07730">
    <property type="entry name" value="HisKA_3"/>
    <property type="match status" value="1"/>
</dbReference>
<evidence type="ECO:0000259" key="11">
    <source>
        <dbReference type="PROSITE" id="PS50885"/>
    </source>
</evidence>
<evidence type="ECO:0000256" key="10">
    <source>
        <dbReference type="SAM" id="Phobius"/>
    </source>
</evidence>
<evidence type="ECO:0000313" key="12">
    <source>
        <dbReference type="EMBL" id="CDI02993.1"/>
    </source>
</evidence>
<keyword evidence="5" id="KW-0808">Transferase</keyword>
<dbReference type="RefSeq" id="WP_048673529.1">
    <property type="nucleotide sequence ID" value="NZ_CBTJ020000043.1"/>
</dbReference>
<organism evidence="12 13">
    <name type="scientific">Candidatus Competibacter denitrificans Run_A_D11</name>
    <dbReference type="NCBI Taxonomy" id="1400863"/>
    <lineage>
        <taxon>Bacteria</taxon>
        <taxon>Pseudomonadati</taxon>
        <taxon>Pseudomonadota</taxon>
        <taxon>Gammaproteobacteria</taxon>
        <taxon>Candidatus Competibacteraceae</taxon>
        <taxon>Candidatus Competibacter</taxon>
    </lineage>
</organism>
<evidence type="ECO:0000256" key="5">
    <source>
        <dbReference type="ARBA" id="ARBA00022679"/>
    </source>
</evidence>
<dbReference type="EMBL" id="CBTJ020000043">
    <property type="protein sequence ID" value="CDI02993.1"/>
    <property type="molecule type" value="Genomic_DNA"/>
</dbReference>
<dbReference type="EC" id="2.7.13.3" evidence="3"/>
<keyword evidence="10" id="KW-0812">Transmembrane</keyword>
<keyword evidence="4" id="KW-0597">Phosphoprotein</keyword>